<protein>
    <submittedName>
        <fullName evidence="2">COesterase domain-containing protein</fullName>
    </submittedName>
</protein>
<dbReference type="InterPro" id="IPR043187">
    <property type="entry name" value="CM06B1-like"/>
</dbReference>
<name>A0A8R1HY46_CAEJA</name>
<dbReference type="PANTHER" id="PTHR45029:SF1">
    <property type="entry name" value="CARBOXYLIC ESTER HYDROLASE"/>
    <property type="match status" value="1"/>
</dbReference>
<dbReference type="Pfam" id="PF00135">
    <property type="entry name" value="COesterase"/>
    <property type="match status" value="1"/>
</dbReference>
<dbReference type="InterPro" id="IPR029058">
    <property type="entry name" value="AB_hydrolase_fold"/>
</dbReference>
<feature type="domain" description="Carboxylesterase type B" evidence="1">
    <location>
        <begin position="1"/>
        <end position="287"/>
    </location>
</feature>
<dbReference type="PANTHER" id="PTHR45029">
    <property type="entry name" value="CARBOXYLIC ESTER HYDROLASE-RELATED"/>
    <property type="match status" value="1"/>
</dbReference>
<dbReference type="AlphaFoldDB" id="A0A8R1HY46"/>
<dbReference type="SUPFAM" id="SSF53474">
    <property type="entry name" value="alpha/beta-Hydrolases"/>
    <property type="match status" value="1"/>
</dbReference>
<evidence type="ECO:0000313" key="3">
    <source>
        <dbReference type="Proteomes" id="UP000005237"/>
    </source>
</evidence>
<dbReference type="Gene3D" id="3.40.50.1820">
    <property type="entry name" value="alpha/beta hydrolase"/>
    <property type="match status" value="1"/>
</dbReference>
<organism evidence="2 3">
    <name type="scientific">Caenorhabditis japonica</name>
    <dbReference type="NCBI Taxonomy" id="281687"/>
    <lineage>
        <taxon>Eukaryota</taxon>
        <taxon>Metazoa</taxon>
        <taxon>Ecdysozoa</taxon>
        <taxon>Nematoda</taxon>
        <taxon>Chromadorea</taxon>
        <taxon>Rhabditida</taxon>
        <taxon>Rhabditina</taxon>
        <taxon>Rhabditomorpha</taxon>
        <taxon>Rhabditoidea</taxon>
        <taxon>Rhabditidae</taxon>
        <taxon>Peloderinae</taxon>
        <taxon>Caenorhabditis</taxon>
    </lineage>
</organism>
<evidence type="ECO:0000313" key="2">
    <source>
        <dbReference type="EnsemblMetazoa" id="CJA15318.1"/>
    </source>
</evidence>
<keyword evidence="3" id="KW-1185">Reference proteome</keyword>
<reference evidence="2" key="2">
    <citation type="submission" date="2022-06" db="UniProtKB">
        <authorList>
            <consortium name="EnsemblMetazoa"/>
        </authorList>
    </citation>
    <scope>IDENTIFICATION</scope>
    <source>
        <strain evidence="2">DF5081</strain>
    </source>
</reference>
<dbReference type="EnsemblMetazoa" id="CJA15318.1">
    <property type="protein sequence ID" value="CJA15318.1"/>
    <property type="gene ID" value="WBGene00134522"/>
</dbReference>
<evidence type="ECO:0000259" key="1">
    <source>
        <dbReference type="Pfam" id="PF00135"/>
    </source>
</evidence>
<accession>A0A8R1HY46</accession>
<sequence length="326" mass="37581">MSGSALCEFAVRTAKNQARVFDDMVEKLGFTGTGGSQERVEFLRNLPIEKLTGRTGFTYDLSGFMSMCPNFDGDFFPKPLDELRKEASKKSVMTGISGNEGILFAFNHFKYTDYTDLLKQHIAVDYKQDVVDDVEGVRKEILDFYTKDYPTDDDHMMRRVAEFVGDSIFHTGILATAQNAAEHGDDVWFYVFDYCNPDGFGELKKIFPYVGPTHGIDLRYLFGDGIVSKFEPNEEDLIMLDKFGSMFANFAKYGNPNGERCSDWERYDAKRPGRHFRIALPRSEMVEEYCGGRWRFLEEMRKRNKCFQQNVYGTMPKQDQQQQIID</sequence>
<proteinExistence type="predicted"/>
<dbReference type="InterPro" id="IPR002018">
    <property type="entry name" value="CarbesteraseB"/>
</dbReference>
<reference evidence="3" key="1">
    <citation type="submission" date="2010-08" db="EMBL/GenBank/DDBJ databases">
        <authorList>
            <consortium name="Caenorhabditis japonica Sequencing Consortium"/>
            <person name="Wilson R.K."/>
        </authorList>
    </citation>
    <scope>NUCLEOTIDE SEQUENCE [LARGE SCALE GENOMIC DNA]</scope>
    <source>
        <strain evidence="3">DF5081</strain>
    </source>
</reference>
<dbReference type="Proteomes" id="UP000005237">
    <property type="component" value="Unassembled WGS sequence"/>
</dbReference>